<proteinExistence type="predicted"/>
<dbReference type="InterPro" id="IPR027843">
    <property type="entry name" value="DUF4440"/>
</dbReference>
<keyword evidence="3" id="KW-1185">Reference proteome</keyword>
<dbReference type="Proteomes" id="UP000604475">
    <property type="component" value="Unassembled WGS sequence"/>
</dbReference>
<evidence type="ECO:0000313" key="3">
    <source>
        <dbReference type="Proteomes" id="UP000604475"/>
    </source>
</evidence>
<sequence>MTELRQTTTAAQPDDAARAADLAAIRDVVATVEHTQQHELVDEFLELFRADAIWTTGHGRRLFGRDEISAFARQVLPGAMANLRGWYEVVHVLFIRPDVAAVKVRQRYTRPDGEPIEGESEGSPLYVMAKEDGHWRLVACQNTGVIDE</sequence>
<organism evidence="2 3">
    <name type="scientific">Frankia nepalensis</name>
    <dbReference type="NCBI Taxonomy" id="1836974"/>
    <lineage>
        <taxon>Bacteria</taxon>
        <taxon>Bacillati</taxon>
        <taxon>Actinomycetota</taxon>
        <taxon>Actinomycetes</taxon>
        <taxon>Frankiales</taxon>
        <taxon>Frankiaceae</taxon>
        <taxon>Frankia</taxon>
    </lineage>
</organism>
<dbReference type="Gene3D" id="3.10.450.50">
    <property type="match status" value="1"/>
</dbReference>
<accession>A0A937RGR0</accession>
<evidence type="ECO:0000313" key="2">
    <source>
        <dbReference type="EMBL" id="MBL7627069.1"/>
    </source>
</evidence>
<comment type="caution">
    <text evidence="2">The sequence shown here is derived from an EMBL/GenBank/DDBJ whole genome shotgun (WGS) entry which is preliminary data.</text>
</comment>
<feature type="domain" description="DUF4440" evidence="1">
    <location>
        <begin position="25"/>
        <end position="137"/>
    </location>
</feature>
<gene>
    <name evidence="2" type="ORF">I7412_07800</name>
</gene>
<dbReference type="AlphaFoldDB" id="A0A937RGR0"/>
<dbReference type="SUPFAM" id="SSF54427">
    <property type="entry name" value="NTF2-like"/>
    <property type="match status" value="1"/>
</dbReference>
<protein>
    <submittedName>
        <fullName evidence="2">SgcJ/EcaC family oxidoreductase</fullName>
    </submittedName>
</protein>
<evidence type="ECO:0000259" key="1">
    <source>
        <dbReference type="Pfam" id="PF14534"/>
    </source>
</evidence>
<dbReference type="InterPro" id="IPR011944">
    <property type="entry name" value="Steroid_delta5-4_isomerase"/>
</dbReference>
<reference evidence="2" key="1">
    <citation type="submission" date="2020-12" db="EMBL/GenBank/DDBJ databases">
        <title>Genomic characterization of non-nitrogen-fixing Frankia strains.</title>
        <authorList>
            <person name="Carlos-Shanley C."/>
            <person name="Guerra T."/>
            <person name="Hahn D."/>
        </authorList>
    </citation>
    <scope>NUCLEOTIDE SEQUENCE</scope>
    <source>
        <strain evidence="2">CN6</strain>
    </source>
</reference>
<dbReference type="NCBIfam" id="TIGR02246">
    <property type="entry name" value="SgcJ/EcaC family oxidoreductase"/>
    <property type="match status" value="1"/>
</dbReference>
<dbReference type="Pfam" id="PF14534">
    <property type="entry name" value="DUF4440"/>
    <property type="match status" value="1"/>
</dbReference>
<dbReference type="EMBL" id="JAEACQ010000155">
    <property type="protein sequence ID" value="MBL7627069.1"/>
    <property type="molecule type" value="Genomic_DNA"/>
</dbReference>
<dbReference type="RefSeq" id="WP_203000527.1">
    <property type="nucleotide sequence ID" value="NZ_JADWYU010000105.1"/>
</dbReference>
<dbReference type="InterPro" id="IPR032710">
    <property type="entry name" value="NTF2-like_dom_sf"/>
</dbReference>
<name>A0A937RGR0_9ACTN</name>